<organism evidence="2">
    <name type="scientific">Spirodela intermedia</name>
    <name type="common">Intermediate duckweed</name>
    <dbReference type="NCBI Taxonomy" id="51605"/>
    <lineage>
        <taxon>Eukaryota</taxon>
        <taxon>Viridiplantae</taxon>
        <taxon>Streptophyta</taxon>
        <taxon>Embryophyta</taxon>
        <taxon>Tracheophyta</taxon>
        <taxon>Spermatophyta</taxon>
        <taxon>Magnoliopsida</taxon>
        <taxon>Liliopsida</taxon>
        <taxon>Araceae</taxon>
        <taxon>Lemnoideae</taxon>
        <taxon>Spirodela</taxon>
    </lineage>
</organism>
<keyword evidence="1" id="KW-1133">Transmembrane helix</keyword>
<keyword evidence="1" id="KW-0812">Transmembrane</keyword>
<keyword evidence="3" id="KW-1185">Reference proteome</keyword>
<protein>
    <submittedName>
        <fullName evidence="2">Uncharacterized protein</fullName>
    </submittedName>
</protein>
<feature type="transmembrane region" description="Helical" evidence="1">
    <location>
        <begin position="71"/>
        <end position="88"/>
    </location>
</feature>
<dbReference type="AlphaFoldDB" id="A0A7I8JN49"/>
<evidence type="ECO:0000313" key="3">
    <source>
        <dbReference type="Proteomes" id="UP001189122"/>
    </source>
</evidence>
<gene>
    <name evidence="2" type="ORF">SI7747_14017636</name>
</gene>
<evidence type="ECO:0000313" key="2">
    <source>
        <dbReference type="EMBL" id="CAA2631988.1"/>
    </source>
</evidence>
<sequence>MILDVGCLIFIFYFFEGLFPHPPLIAYDFVYSKNFRPMCSAGMPSRSKWCLSRAYVGISCQEVYPLDRSTPLGQLLTIGLLVGIIFLYF</sequence>
<accession>A0A7I8JN49</accession>
<dbReference type="EMBL" id="LR743601">
    <property type="protein sequence ID" value="CAA2631988.1"/>
    <property type="molecule type" value="Genomic_DNA"/>
</dbReference>
<evidence type="ECO:0000256" key="1">
    <source>
        <dbReference type="SAM" id="Phobius"/>
    </source>
</evidence>
<keyword evidence="1" id="KW-0472">Membrane</keyword>
<dbReference type="Proteomes" id="UP001189122">
    <property type="component" value="Unassembled WGS sequence"/>
</dbReference>
<reference evidence="2 3" key="1">
    <citation type="submission" date="2019-12" db="EMBL/GenBank/DDBJ databases">
        <authorList>
            <person name="Scholz U."/>
            <person name="Mascher M."/>
            <person name="Fiebig A."/>
        </authorList>
    </citation>
    <scope>NUCLEOTIDE SEQUENCE</scope>
</reference>
<name>A0A7I8JN49_SPIIN</name>
<proteinExistence type="predicted"/>
<dbReference type="EMBL" id="CACRZD030000014">
    <property type="protein sequence ID" value="CAA6671231.1"/>
    <property type="molecule type" value="Genomic_DNA"/>
</dbReference>